<gene>
    <name evidence="2" type="ORF">BOTNAR_0013g00050</name>
</gene>
<comment type="caution">
    <text evidence="2">The sequence shown here is derived from an EMBL/GenBank/DDBJ whole genome shotgun (WGS) entry which is preliminary data.</text>
</comment>
<dbReference type="AlphaFoldDB" id="A0A4Z1JIZ3"/>
<evidence type="ECO:0008006" key="4">
    <source>
        <dbReference type="Google" id="ProtNLM"/>
    </source>
</evidence>
<protein>
    <recommendedName>
        <fullName evidence="4">REJ domain-containing protein</fullName>
    </recommendedName>
</protein>
<reference evidence="2 3" key="1">
    <citation type="submission" date="2017-12" db="EMBL/GenBank/DDBJ databases">
        <title>Comparative genomics of Botrytis spp.</title>
        <authorList>
            <person name="Valero-Jimenez C.A."/>
            <person name="Tapia P."/>
            <person name="Veloso J."/>
            <person name="Silva-Moreno E."/>
            <person name="Staats M."/>
            <person name="Valdes J.H."/>
            <person name="Van Kan J.A.L."/>
        </authorList>
    </citation>
    <scope>NUCLEOTIDE SEQUENCE [LARGE SCALE GENOMIC DNA]</scope>
    <source>
        <strain evidence="2 3">MUCL2120</strain>
    </source>
</reference>
<dbReference type="STRING" id="278944.A0A4Z1JIZ3"/>
<keyword evidence="3" id="KW-1185">Reference proteome</keyword>
<sequence>MRSSTVAFAVTLALANSASVLAAGGSAATITYASPTILQTGDSEDISISSTTASVDATSTSLSALVPITSVTSVPESSTLSAYESSFTSYSINFISSHKPSGSVYSSGSVSSSIVSGKPGVYSNSTIISTATASVSSAGTSTATAVTEVPGATKSSSKSGAATSASSSASASASGSAAGALSMNGASWSLGSLMLGGMAVVFGFF</sequence>
<dbReference type="OrthoDB" id="3564130at2759"/>
<organism evidence="2 3">
    <name type="scientific">Botryotinia narcissicola</name>
    <dbReference type="NCBI Taxonomy" id="278944"/>
    <lineage>
        <taxon>Eukaryota</taxon>
        <taxon>Fungi</taxon>
        <taxon>Dikarya</taxon>
        <taxon>Ascomycota</taxon>
        <taxon>Pezizomycotina</taxon>
        <taxon>Leotiomycetes</taxon>
        <taxon>Helotiales</taxon>
        <taxon>Sclerotiniaceae</taxon>
        <taxon>Botryotinia</taxon>
    </lineage>
</organism>
<proteinExistence type="predicted"/>
<accession>A0A4Z1JIZ3</accession>
<dbReference type="Proteomes" id="UP000297452">
    <property type="component" value="Unassembled WGS sequence"/>
</dbReference>
<keyword evidence="1" id="KW-0732">Signal</keyword>
<evidence type="ECO:0000313" key="3">
    <source>
        <dbReference type="Proteomes" id="UP000297452"/>
    </source>
</evidence>
<feature type="signal peptide" evidence="1">
    <location>
        <begin position="1"/>
        <end position="22"/>
    </location>
</feature>
<feature type="chain" id="PRO_5021235146" description="REJ domain-containing protein" evidence="1">
    <location>
        <begin position="23"/>
        <end position="205"/>
    </location>
</feature>
<evidence type="ECO:0000256" key="1">
    <source>
        <dbReference type="SAM" id="SignalP"/>
    </source>
</evidence>
<evidence type="ECO:0000313" key="2">
    <source>
        <dbReference type="EMBL" id="TGO69233.1"/>
    </source>
</evidence>
<name>A0A4Z1JIZ3_9HELO</name>
<dbReference type="EMBL" id="PQXJ01000013">
    <property type="protein sequence ID" value="TGO69233.1"/>
    <property type="molecule type" value="Genomic_DNA"/>
</dbReference>